<evidence type="ECO:0000313" key="1">
    <source>
        <dbReference type="EMBL" id="TWJ08323.1"/>
    </source>
</evidence>
<evidence type="ECO:0000313" key="2">
    <source>
        <dbReference type="Proteomes" id="UP000321617"/>
    </source>
</evidence>
<dbReference type="Proteomes" id="UP000321617">
    <property type="component" value="Unassembled WGS sequence"/>
</dbReference>
<sequence>MVAPARRRSTPERGALRRLPTSRVRVHGVRLGRAEYRVVRADPVPARLALRDDHHWLSMYADRAGAERLLAMWALAARSARSLVYLPIRAGAVPRDTPDGVDSTALDLVLVHHRLQFPVSSWKRLRARLGAGELRTATTPAHDPRVPDDLDHARRDHREYRDHLRFAVAAHTLFVIGGARAFRASGAALRGLVEEGPSYLHEYPNASHYCVELRAGPWSRPWTDRRTPAALHIQYRPPGH</sequence>
<proteinExistence type="predicted"/>
<reference evidence="1 2" key="1">
    <citation type="journal article" date="2013" name="Stand. Genomic Sci.">
        <title>Genomic Encyclopedia of Type Strains, Phase I: The one thousand microbial genomes (KMG-I) project.</title>
        <authorList>
            <person name="Kyrpides N.C."/>
            <person name="Woyke T."/>
            <person name="Eisen J.A."/>
            <person name="Garrity G."/>
            <person name="Lilburn T.G."/>
            <person name="Beck B.J."/>
            <person name="Whitman W.B."/>
            <person name="Hugenholtz P."/>
            <person name="Klenk H.P."/>
        </authorList>
    </citation>
    <scope>NUCLEOTIDE SEQUENCE [LARGE SCALE GENOMIC DNA]</scope>
    <source>
        <strain evidence="1 2">DSM 45044</strain>
    </source>
</reference>
<accession>A0A562URS8</accession>
<dbReference type="EMBL" id="VLLL01000008">
    <property type="protein sequence ID" value="TWJ08323.1"/>
    <property type="molecule type" value="Genomic_DNA"/>
</dbReference>
<protein>
    <submittedName>
        <fullName evidence="1">Uncharacterized protein</fullName>
    </submittedName>
</protein>
<name>A0A562URS8_9ACTN</name>
<gene>
    <name evidence="1" type="ORF">LX16_4550</name>
</gene>
<organism evidence="1 2">
    <name type="scientific">Stackebrandtia albiflava</name>
    <dbReference type="NCBI Taxonomy" id="406432"/>
    <lineage>
        <taxon>Bacteria</taxon>
        <taxon>Bacillati</taxon>
        <taxon>Actinomycetota</taxon>
        <taxon>Actinomycetes</taxon>
        <taxon>Glycomycetales</taxon>
        <taxon>Glycomycetaceae</taxon>
        <taxon>Stackebrandtia</taxon>
    </lineage>
</organism>
<comment type="caution">
    <text evidence="1">The sequence shown here is derived from an EMBL/GenBank/DDBJ whole genome shotgun (WGS) entry which is preliminary data.</text>
</comment>
<keyword evidence="2" id="KW-1185">Reference proteome</keyword>
<dbReference type="AlphaFoldDB" id="A0A562URS8"/>